<dbReference type="EMBL" id="AWSE01000012">
    <property type="protein sequence ID" value="ERH25698.1"/>
    <property type="molecule type" value="Genomic_DNA"/>
</dbReference>
<dbReference type="GO" id="GO:0003700">
    <property type="term" value="F:DNA-binding transcription factor activity"/>
    <property type="evidence" value="ECO:0007669"/>
    <property type="project" value="InterPro"/>
</dbReference>
<gene>
    <name evidence="2" type="ORF">HMPREF1979_00247</name>
</gene>
<feature type="domain" description="HTH marR-type" evidence="1">
    <location>
        <begin position="7"/>
        <end position="142"/>
    </location>
</feature>
<proteinExistence type="predicted"/>
<dbReference type="SUPFAM" id="SSF46785">
    <property type="entry name" value="Winged helix' DNA-binding domain"/>
    <property type="match status" value="1"/>
</dbReference>
<evidence type="ECO:0000313" key="2">
    <source>
        <dbReference type="EMBL" id="ERH25698.1"/>
    </source>
</evidence>
<keyword evidence="3" id="KW-1185">Reference proteome</keyword>
<dbReference type="PROSITE" id="PS50995">
    <property type="entry name" value="HTH_MARR_2"/>
    <property type="match status" value="1"/>
</dbReference>
<evidence type="ECO:0000313" key="3">
    <source>
        <dbReference type="Proteomes" id="UP000016536"/>
    </source>
</evidence>
<dbReference type="InterPro" id="IPR036388">
    <property type="entry name" value="WH-like_DNA-bd_sf"/>
</dbReference>
<dbReference type="RefSeq" id="WP_021608537.1">
    <property type="nucleotide sequence ID" value="NZ_KE951890.1"/>
</dbReference>
<organism evidence="2 3">
    <name type="scientific">Actinomyces johnsonii F0542</name>
    <dbReference type="NCBI Taxonomy" id="1321818"/>
    <lineage>
        <taxon>Bacteria</taxon>
        <taxon>Bacillati</taxon>
        <taxon>Actinomycetota</taxon>
        <taxon>Actinomycetes</taxon>
        <taxon>Actinomycetales</taxon>
        <taxon>Actinomycetaceae</taxon>
        <taxon>Actinomyces</taxon>
    </lineage>
</organism>
<dbReference type="InterPro" id="IPR000835">
    <property type="entry name" value="HTH_MarR-typ"/>
</dbReference>
<protein>
    <recommendedName>
        <fullName evidence="1">HTH marR-type domain-containing protein</fullName>
    </recommendedName>
</protein>
<dbReference type="GO" id="GO:0006950">
    <property type="term" value="P:response to stress"/>
    <property type="evidence" value="ECO:0007669"/>
    <property type="project" value="TreeGrafter"/>
</dbReference>
<comment type="caution">
    <text evidence="2">The sequence shown here is derived from an EMBL/GenBank/DDBJ whole genome shotgun (WGS) entry which is preliminary data.</text>
</comment>
<name>U1S1B9_9ACTO</name>
<reference evidence="2 3" key="1">
    <citation type="submission" date="2013-08" db="EMBL/GenBank/DDBJ databases">
        <authorList>
            <person name="Weinstock G."/>
            <person name="Sodergren E."/>
            <person name="Wylie T."/>
            <person name="Fulton L."/>
            <person name="Fulton R."/>
            <person name="Fronick C."/>
            <person name="O'Laughlin M."/>
            <person name="Godfrey J."/>
            <person name="Miner T."/>
            <person name="Herter B."/>
            <person name="Appelbaum E."/>
            <person name="Cordes M."/>
            <person name="Lek S."/>
            <person name="Wollam A."/>
            <person name="Pepin K.H."/>
            <person name="Palsikar V.B."/>
            <person name="Mitreva M."/>
            <person name="Wilson R.K."/>
        </authorList>
    </citation>
    <scope>NUCLEOTIDE SEQUENCE [LARGE SCALE GENOMIC DNA]</scope>
    <source>
        <strain evidence="2 3">F0542</strain>
    </source>
</reference>
<dbReference type="InterPro" id="IPR039422">
    <property type="entry name" value="MarR/SlyA-like"/>
</dbReference>
<dbReference type="PATRIC" id="fig|1321818.3.peg.196"/>
<dbReference type="SMART" id="SM00347">
    <property type="entry name" value="HTH_MARR"/>
    <property type="match status" value="1"/>
</dbReference>
<dbReference type="HOGENOM" id="CLU_083287_5_0_11"/>
<dbReference type="Gene3D" id="1.10.10.10">
    <property type="entry name" value="Winged helix-like DNA-binding domain superfamily/Winged helix DNA-binding domain"/>
    <property type="match status" value="1"/>
</dbReference>
<dbReference type="AlphaFoldDB" id="U1S1B9"/>
<accession>U1S1B9</accession>
<sequence>MPGRTPEGDALTALVLPIFALNGELLEAAAVITAPHELTPARWQVLGAVLEEPLPVAEIARRVGLTRQSVQRVANNVVAQDWAHWQPNPGRRGQNLLVLTDRGRRAIAALTAEQHAWADAVGQEIGEKDLKTLATLISRVTEASRRYRQAAGEESSP</sequence>
<dbReference type="InterPro" id="IPR036390">
    <property type="entry name" value="WH_DNA-bd_sf"/>
</dbReference>
<dbReference type="PANTHER" id="PTHR33164:SF43">
    <property type="entry name" value="HTH-TYPE TRANSCRIPTIONAL REPRESSOR YETL"/>
    <property type="match status" value="1"/>
</dbReference>
<dbReference type="Pfam" id="PF12802">
    <property type="entry name" value="MarR_2"/>
    <property type="match status" value="1"/>
</dbReference>
<dbReference type="PANTHER" id="PTHR33164">
    <property type="entry name" value="TRANSCRIPTIONAL REGULATOR, MARR FAMILY"/>
    <property type="match status" value="1"/>
</dbReference>
<dbReference type="Proteomes" id="UP000016536">
    <property type="component" value="Unassembled WGS sequence"/>
</dbReference>
<evidence type="ECO:0000259" key="1">
    <source>
        <dbReference type="PROSITE" id="PS50995"/>
    </source>
</evidence>